<gene>
    <name evidence="1" type="ORF">PACTADRAFT_2651</name>
</gene>
<protein>
    <submittedName>
        <fullName evidence="1">Uncharacterized protein</fullName>
    </submittedName>
</protein>
<dbReference type="EMBL" id="KV454013">
    <property type="protein sequence ID" value="ODV96356.1"/>
    <property type="molecule type" value="Genomic_DNA"/>
</dbReference>
<evidence type="ECO:0000313" key="2">
    <source>
        <dbReference type="Proteomes" id="UP000094236"/>
    </source>
</evidence>
<evidence type="ECO:0000313" key="1">
    <source>
        <dbReference type="EMBL" id="ODV96356.1"/>
    </source>
</evidence>
<dbReference type="Proteomes" id="UP000094236">
    <property type="component" value="Unassembled WGS sequence"/>
</dbReference>
<proteinExistence type="predicted"/>
<reference evidence="2" key="1">
    <citation type="submission" date="2016-05" db="EMBL/GenBank/DDBJ databases">
        <title>Comparative genomics of biotechnologically important yeasts.</title>
        <authorList>
            <consortium name="DOE Joint Genome Institute"/>
            <person name="Riley R."/>
            <person name="Haridas S."/>
            <person name="Wolfe K.H."/>
            <person name="Lopes M.R."/>
            <person name="Hittinger C.T."/>
            <person name="Goker M."/>
            <person name="Salamov A."/>
            <person name="Wisecaver J."/>
            <person name="Long T.M."/>
            <person name="Aerts A.L."/>
            <person name="Barry K."/>
            <person name="Choi C."/>
            <person name="Clum A."/>
            <person name="Coughlan A.Y."/>
            <person name="Deshpande S."/>
            <person name="Douglass A.P."/>
            <person name="Hanson S.J."/>
            <person name="Klenk H.-P."/>
            <person name="Labutti K."/>
            <person name="Lapidus A."/>
            <person name="Lindquist E."/>
            <person name="Lipzen A."/>
            <person name="Meier-Kolthoff J.P."/>
            <person name="Ohm R.A."/>
            <person name="Otillar R.P."/>
            <person name="Pangilinan J."/>
            <person name="Peng Y."/>
            <person name="Rokas A."/>
            <person name="Rosa C.A."/>
            <person name="Scheuner C."/>
            <person name="Sibirny A.A."/>
            <person name="Slot J.C."/>
            <person name="Stielow J.B."/>
            <person name="Sun H."/>
            <person name="Kurtzman C.P."/>
            <person name="Blackwell M."/>
            <person name="Grigoriev I.V."/>
            <person name="Jeffries T.W."/>
        </authorList>
    </citation>
    <scope>NUCLEOTIDE SEQUENCE [LARGE SCALE GENOMIC DNA]</scope>
    <source>
        <strain evidence="2">NRRL Y-2460</strain>
    </source>
</reference>
<organism evidence="1 2">
    <name type="scientific">Pachysolen tannophilus NRRL Y-2460</name>
    <dbReference type="NCBI Taxonomy" id="669874"/>
    <lineage>
        <taxon>Eukaryota</taxon>
        <taxon>Fungi</taxon>
        <taxon>Dikarya</taxon>
        <taxon>Ascomycota</taxon>
        <taxon>Saccharomycotina</taxon>
        <taxon>Pichiomycetes</taxon>
        <taxon>Pachysolenaceae</taxon>
        <taxon>Pachysolen</taxon>
    </lineage>
</organism>
<name>A0A1E4TX82_PACTA</name>
<keyword evidence="2" id="KW-1185">Reference proteome</keyword>
<sequence length="187" mass="21852">MSTSVVEENFSKIKILSFLIYDAYIKVVKLDYNLVSYYIIQVKSDNDKNLIEDLSWLRENLLLGLKKVSNMRNDLNQITSMDKISLFYEYLQDLLVTNLLNDFIAIIKDLKSQLIDIGSNGVSKFEKILKVHDLIKIINRDFLKIDQKNNEKEPRQLQENGFKIRLEIVSSRLDKLENSIDGFNVNE</sequence>
<accession>A0A1E4TX82</accession>
<dbReference type="AlphaFoldDB" id="A0A1E4TX82"/>